<accession>A0A9K3K9Y5</accession>
<feature type="compositionally biased region" description="Basic and acidic residues" evidence="1">
    <location>
        <begin position="475"/>
        <end position="489"/>
    </location>
</feature>
<feature type="region of interest" description="Disordered" evidence="1">
    <location>
        <begin position="355"/>
        <end position="384"/>
    </location>
</feature>
<feature type="compositionally biased region" description="Acidic residues" evidence="1">
    <location>
        <begin position="1"/>
        <end position="15"/>
    </location>
</feature>
<sequence length="510" mass="57282">MELSSDGDEGGDDDESGSHPPPPPPQQQQQQQQQLIPPPLLLLLSEEDIDHLLDTLLSSSFMEELRFLRDAQQAFEMAERHIGTVFPTMATMHRTTLARRMLDLGTVPRRNTMRSWLVDYFFDEERMIDEELETVLHALVQAFHSGVRPDSFTDGQHLNDRSYQHVDATEANVGHDSAGTANDGIVWDSFTATEVAYQPLEGTATFEGVGESQSMDDNYFLFSIPAEPSTRNDDPVIGAENRIVDASLHRRNDDTENFDDIERYLETILHDDDGPLEIEDGSPSTKYSPERDDDNNDIIIVPIPPFNNGIDESRDPTAFSGDVEDSWPNNSPDPLVLAKPVHLYCPLVAVEDASTSIEESKNNENTRHDASPRNHQSHQRPTYADGNRKITACTFCGYEKVTKNKSTSDDVPHVCPNEIDDNDEVRVKHLLFKAFPGFREIDTYLPHDKLSASSGASDGEDIEKMIDEALEEQETNGRQDQEEREKDRATTLLESLVPSKRAIKTNEFAG</sequence>
<reference evidence="2" key="2">
    <citation type="submission" date="2021-04" db="EMBL/GenBank/DDBJ databases">
        <authorList>
            <person name="Podell S."/>
        </authorList>
    </citation>
    <scope>NUCLEOTIDE SEQUENCE</scope>
    <source>
        <strain evidence="2">Hildebrandi</strain>
    </source>
</reference>
<evidence type="ECO:0000313" key="2">
    <source>
        <dbReference type="EMBL" id="KAG7339474.1"/>
    </source>
</evidence>
<feature type="compositionally biased region" description="Basic and acidic residues" evidence="1">
    <location>
        <begin position="358"/>
        <end position="372"/>
    </location>
</feature>
<evidence type="ECO:0000256" key="1">
    <source>
        <dbReference type="SAM" id="MobiDB-lite"/>
    </source>
</evidence>
<gene>
    <name evidence="2" type="ORF">IV203_002527</name>
</gene>
<keyword evidence="3" id="KW-1185">Reference proteome</keyword>
<organism evidence="2 3">
    <name type="scientific">Nitzschia inconspicua</name>
    <dbReference type="NCBI Taxonomy" id="303405"/>
    <lineage>
        <taxon>Eukaryota</taxon>
        <taxon>Sar</taxon>
        <taxon>Stramenopiles</taxon>
        <taxon>Ochrophyta</taxon>
        <taxon>Bacillariophyta</taxon>
        <taxon>Bacillariophyceae</taxon>
        <taxon>Bacillariophycidae</taxon>
        <taxon>Bacillariales</taxon>
        <taxon>Bacillariaceae</taxon>
        <taxon>Nitzschia</taxon>
    </lineage>
</organism>
<dbReference type="EMBL" id="JAGRRH010000033">
    <property type="protein sequence ID" value="KAG7339474.1"/>
    <property type="molecule type" value="Genomic_DNA"/>
</dbReference>
<comment type="caution">
    <text evidence="2">The sequence shown here is derived from an EMBL/GenBank/DDBJ whole genome shotgun (WGS) entry which is preliminary data.</text>
</comment>
<dbReference type="AlphaFoldDB" id="A0A9K3K9Y5"/>
<protein>
    <submittedName>
        <fullName evidence="2">Uncharacterized protein</fullName>
    </submittedName>
</protein>
<feature type="region of interest" description="Disordered" evidence="1">
    <location>
        <begin position="273"/>
        <end position="296"/>
    </location>
</feature>
<dbReference type="Proteomes" id="UP000693970">
    <property type="component" value="Unassembled WGS sequence"/>
</dbReference>
<evidence type="ECO:0000313" key="3">
    <source>
        <dbReference type="Proteomes" id="UP000693970"/>
    </source>
</evidence>
<feature type="region of interest" description="Disordered" evidence="1">
    <location>
        <begin position="450"/>
        <end position="496"/>
    </location>
</feature>
<feature type="region of interest" description="Disordered" evidence="1">
    <location>
        <begin position="1"/>
        <end position="34"/>
    </location>
</feature>
<name>A0A9K3K9Y5_9STRA</name>
<reference evidence="2" key="1">
    <citation type="journal article" date="2021" name="Sci. Rep.">
        <title>Diploid genomic architecture of Nitzschia inconspicua, an elite biomass production diatom.</title>
        <authorList>
            <person name="Oliver A."/>
            <person name="Podell S."/>
            <person name="Pinowska A."/>
            <person name="Traller J.C."/>
            <person name="Smith S.R."/>
            <person name="McClure R."/>
            <person name="Beliaev A."/>
            <person name="Bohutskyi P."/>
            <person name="Hill E.A."/>
            <person name="Rabines A."/>
            <person name="Zheng H."/>
            <person name="Allen L.Z."/>
            <person name="Kuo A."/>
            <person name="Grigoriev I.V."/>
            <person name="Allen A.E."/>
            <person name="Hazlebeck D."/>
            <person name="Allen E.E."/>
        </authorList>
    </citation>
    <scope>NUCLEOTIDE SEQUENCE</scope>
    <source>
        <strain evidence="2">Hildebrandi</strain>
    </source>
</reference>
<proteinExistence type="predicted"/>